<feature type="region of interest" description="Disordered" evidence="1">
    <location>
        <begin position="1"/>
        <end position="44"/>
    </location>
</feature>
<protein>
    <submittedName>
        <fullName evidence="2">Uncharacterized protein</fullName>
    </submittedName>
</protein>
<evidence type="ECO:0000313" key="2">
    <source>
        <dbReference type="EMBL" id="QHT33008.1"/>
    </source>
</evidence>
<name>A0A6C0EVH4_9ZZZZ</name>
<sequence>MSSSPVSTPLSPRQFSCAKSEASSCPSTPSPNSPTSTTSTSSRAKEEAYYALMTETANLHAEVEALREQLDYYHQNHEELQPQQSPQKWIAENLEEAQRIIDNIVGIKGITEDPLKAAIKMGVSSYTAAVDEQQQQRELLQAYLMSNLTSRREDDFIAMCDNKRSMPFKCGI</sequence>
<feature type="compositionally biased region" description="Low complexity" evidence="1">
    <location>
        <begin position="33"/>
        <end position="42"/>
    </location>
</feature>
<proteinExistence type="predicted"/>
<reference evidence="2" key="1">
    <citation type="journal article" date="2020" name="Nature">
        <title>Giant virus diversity and host interactions through global metagenomics.</title>
        <authorList>
            <person name="Schulz F."/>
            <person name="Roux S."/>
            <person name="Paez-Espino D."/>
            <person name="Jungbluth S."/>
            <person name="Walsh D.A."/>
            <person name="Denef V.J."/>
            <person name="McMahon K.D."/>
            <person name="Konstantinidis K.T."/>
            <person name="Eloe-Fadrosh E.A."/>
            <person name="Kyrpides N.C."/>
            <person name="Woyke T."/>
        </authorList>
    </citation>
    <scope>NUCLEOTIDE SEQUENCE</scope>
    <source>
        <strain evidence="2">GVMAG-M-3300009161-34</strain>
    </source>
</reference>
<dbReference type="AlphaFoldDB" id="A0A6C0EVH4"/>
<accession>A0A6C0EVH4</accession>
<feature type="compositionally biased region" description="Polar residues" evidence="1">
    <location>
        <begin position="1"/>
        <end position="14"/>
    </location>
</feature>
<evidence type="ECO:0000256" key="1">
    <source>
        <dbReference type="SAM" id="MobiDB-lite"/>
    </source>
</evidence>
<dbReference type="EMBL" id="MN738956">
    <property type="protein sequence ID" value="QHT33008.1"/>
    <property type="molecule type" value="Genomic_DNA"/>
</dbReference>
<organism evidence="2">
    <name type="scientific">viral metagenome</name>
    <dbReference type="NCBI Taxonomy" id="1070528"/>
    <lineage>
        <taxon>unclassified sequences</taxon>
        <taxon>metagenomes</taxon>
        <taxon>organismal metagenomes</taxon>
    </lineage>
</organism>